<dbReference type="EMBL" id="JANJYI010000001">
    <property type="protein sequence ID" value="KAK2662538.1"/>
    <property type="molecule type" value="Genomic_DNA"/>
</dbReference>
<accession>A0AAD9XNJ8</accession>
<dbReference type="Proteomes" id="UP001280121">
    <property type="component" value="Unassembled WGS sequence"/>
</dbReference>
<evidence type="ECO:0000313" key="2">
    <source>
        <dbReference type="EMBL" id="KAK2662538.1"/>
    </source>
</evidence>
<keyword evidence="3" id="KW-1185">Reference proteome</keyword>
<evidence type="ECO:0000313" key="3">
    <source>
        <dbReference type="Proteomes" id="UP001280121"/>
    </source>
</evidence>
<feature type="region of interest" description="Disordered" evidence="1">
    <location>
        <begin position="1"/>
        <end position="29"/>
    </location>
</feature>
<comment type="caution">
    <text evidence="2">The sequence shown here is derived from an EMBL/GenBank/DDBJ whole genome shotgun (WGS) entry which is preliminary data.</text>
</comment>
<organism evidence="2 3">
    <name type="scientific">Dipteronia dyeriana</name>
    <dbReference type="NCBI Taxonomy" id="168575"/>
    <lineage>
        <taxon>Eukaryota</taxon>
        <taxon>Viridiplantae</taxon>
        <taxon>Streptophyta</taxon>
        <taxon>Embryophyta</taxon>
        <taxon>Tracheophyta</taxon>
        <taxon>Spermatophyta</taxon>
        <taxon>Magnoliopsida</taxon>
        <taxon>eudicotyledons</taxon>
        <taxon>Gunneridae</taxon>
        <taxon>Pentapetalae</taxon>
        <taxon>rosids</taxon>
        <taxon>malvids</taxon>
        <taxon>Sapindales</taxon>
        <taxon>Sapindaceae</taxon>
        <taxon>Hippocastanoideae</taxon>
        <taxon>Acereae</taxon>
        <taxon>Dipteronia</taxon>
    </lineage>
</organism>
<sequence length="143" mass="16540">MVHAIRKRRKTVGEETISDKGGTKSSTGSKLKLDNMAWINFHKQECQITNPGGKKKSMHEIRTTWTNLSREEKSQYTMHKNGVVEDKFRVGDTYKENMTLPFHTRCTLTQFSQMMATFSDLQKDVVRDLGFGNLLMLNYGFLR</sequence>
<name>A0AAD9XNJ8_9ROSI</name>
<reference evidence="2" key="1">
    <citation type="journal article" date="2023" name="Plant J.">
        <title>Genome sequences and population genomics provide insights into the demographic history, inbreeding, and mutation load of two 'living fossil' tree species of Dipteronia.</title>
        <authorList>
            <person name="Feng Y."/>
            <person name="Comes H.P."/>
            <person name="Chen J."/>
            <person name="Zhu S."/>
            <person name="Lu R."/>
            <person name="Zhang X."/>
            <person name="Li P."/>
            <person name="Qiu J."/>
            <person name="Olsen K.M."/>
            <person name="Qiu Y."/>
        </authorList>
    </citation>
    <scope>NUCLEOTIDE SEQUENCE</scope>
    <source>
        <strain evidence="2">KIB01</strain>
    </source>
</reference>
<feature type="compositionally biased region" description="Basic residues" evidence="1">
    <location>
        <begin position="1"/>
        <end position="10"/>
    </location>
</feature>
<gene>
    <name evidence="2" type="ORF">Ddye_001112</name>
</gene>
<evidence type="ECO:0000256" key="1">
    <source>
        <dbReference type="SAM" id="MobiDB-lite"/>
    </source>
</evidence>
<feature type="compositionally biased region" description="Basic and acidic residues" evidence="1">
    <location>
        <begin position="11"/>
        <end position="22"/>
    </location>
</feature>
<protein>
    <submittedName>
        <fullName evidence="2">Uncharacterized protein</fullName>
    </submittedName>
</protein>
<dbReference type="AlphaFoldDB" id="A0AAD9XNJ8"/>
<proteinExistence type="predicted"/>